<reference evidence="8" key="1">
    <citation type="journal article" date="2019" name="Int. J. Syst. Evol. Microbiol.">
        <title>The Global Catalogue of Microorganisms (GCM) 10K type strain sequencing project: providing services to taxonomists for standard genome sequencing and annotation.</title>
        <authorList>
            <consortium name="The Broad Institute Genomics Platform"/>
            <consortium name="The Broad Institute Genome Sequencing Center for Infectious Disease"/>
            <person name="Wu L."/>
            <person name="Ma J."/>
        </authorList>
    </citation>
    <scope>NUCLEOTIDE SEQUENCE [LARGE SCALE GENOMIC DNA]</scope>
    <source>
        <strain evidence="8">JCM 17939</strain>
    </source>
</reference>
<dbReference type="InterPro" id="IPR000182">
    <property type="entry name" value="GNAT_dom"/>
</dbReference>
<dbReference type="InterPro" id="IPR006035">
    <property type="entry name" value="Ureohydrolase"/>
</dbReference>
<keyword evidence="1" id="KW-0479">Metal-binding</keyword>
<dbReference type="InterPro" id="IPR023696">
    <property type="entry name" value="Ureohydrolase_dom_sf"/>
</dbReference>
<accession>A0ABP8UK48</accession>
<gene>
    <name evidence="7" type="ORF">GCM10023196_066350</name>
</gene>
<dbReference type="PANTHER" id="PTHR43782">
    <property type="entry name" value="ARGINASE"/>
    <property type="match status" value="1"/>
</dbReference>
<dbReference type="PRINTS" id="PR00116">
    <property type="entry name" value="ARGINASE"/>
</dbReference>
<evidence type="ECO:0000256" key="3">
    <source>
        <dbReference type="ARBA" id="ARBA00023211"/>
    </source>
</evidence>
<comment type="caution">
    <text evidence="7">The sequence shown here is derived from an EMBL/GenBank/DDBJ whole genome shotgun (WGS) entry which is preliminary data.</text>
</comment>
<dbReference type="Gene3D" id="3.40.630.30">
    <property type="match status" value="1"/>
</dbReference>
<dbReference type="SUPFAM" id="SSF55729">
    <property type="entry name" value="Acyl-CoA N-acyltransferases (Nat)"/>
    <property type="match status" value="1"/>
</dbReference>
<evidence type="ECO:0000256" key="2">
    <source>
        <dbReference type="ARBA" id="ARBA00022801"/>
    </source>
</evidence>
<dbReference type="InterPro" id="IPR016181">
    <property type="entry name" value="Acyl_CoA_acyltransferase"/>
</dbReference>
<dbReference type="Pfam" id="PF24553">
    <property type="entry name" value="Rv0428c_C"/>
    <property type="match status" value="1"/>
</dbReference>
<comment type="similarity">
    <text evidence="4">Belongs to the arginase family.</text>
</comment>
<dbReference type="PANTHER" id="PTHR43782:SF3">
    <property type="entry name" value="ARGINASE"/>
    <property type="match status" value="1"/>
</dbReference>
<dbReference type="SUPFAM" id="SSF52768">
    <property type="entry name" value="Arginase/deacetylase"/>
    <property type="match status" value="1"/>
</dbReference>
<dbReference type="InterPro" id="IPR056935">
    <property type="entry name" value="Rv0428c-like_C"/>
</dbReference>
<protein>
    <recommendedName>
        <fullName evidence="6">N-acetyltransferase domain-containing protein</fullName>
    </recommendedName>
</protein>
<organism evidence="7 8">
    <name type="scientific">Actinoallomurus vinaceus</name>
    <dbReference type="NCBI Taxonomy" id="1080074"/>
    <lineage>
        <taxon>Bacteria</taxon>
        <taxon>Bacillati</taxon>
        <taxon>Actinomycetota</taxon>
        <taxon>Actinomycetes</taxon>
        <taxon>Streptosporangiales</taxon>
        <taxon>Thermomonosporaceae</taxon>
        <taxon>Actinoallomurus</taxon>
    </lineage>
</organism>
<feature type="compositionally biased region" description="Basic and acidic residues" evidence="5">
    <location>
        <begin position="1"/>
        <end position="12"/>
    </location>
</feature>
<evidence type="ECO:0000256" key="5">
    <source>
        <dbReference type="SAM" id="MobiDB-lite"/>
    </source>
</evidence>
<keyword evidence="8" id="KW-1185">Reference proteome</keyword>
<keyword evidence="3" id="KW-0464">Manganese</keyword>
<dbReference type="PROSITE" id="PS51186">
    <property type="entry name" value="GNAT"/>
    <property type="match status" value="1"/>
</dbReference>
<dbReference type="Pfam" id="PF00491">
    <property type="entry name" value="Arginase"/>
    <property type="match status" value="1"/>
</dbReference>
<feature type="region of interest" description="Disordered" evidence="5">
    <location>
        <begin position="1"/>
        <end position="27"/>
    </location>
</feature>
<proteinExistence type="inferred from homology"/>
<evidence type="ECO:0000259" key="6">
    <source>
        <dbReference type="PROSITE" id="PS51186"/>
    </source>
</evidence>
<dbReference type="Proteomes" id="UP001501442">
    <property type="component" value="Unassembled WGS sequence"/>
</dbReference>
<evidence type="ECO:0000313" key="8">
    <source>
        <dbReference type="Proteomes" id="UP001501442"/>
    </source>
</evidence>
<dbReference type="CDD" id="cd09999">
    <property type="entry name" value="Arginase-like_1"/>
    <property type="match status" value="1"/>
</dbReference>
<feature type="domain" description="N-acetyltransferase" evidence="6">
    <location>
        <begin position="395"/>
        <end position="529"/>
    </location>
</feature>
<evidence type="ECO:0000313" key="7">
    <source>
        <dbReference type="EMBL" id="GAA4632542.1"/>
    </source>
</evidence>
<dbReference type="CDD" id="cd04301">
    <property type="entry name" value="NAT_SF"/>
    <property type="match status" value="1"/>
</dbReference>
<dbReference type="RefSeq" id="WP_345435539.1">
    <property type="nucleotide sequence ID" value="NZ_BAABHK010000011.1"/>
</dbReference>
<evidence type="ECO:0000256" key="1">
    <source>
        <dbReference type="ARBA" id="ARBA00022723"/>
    </source>
</evidence>
<keyword evidence="2" id="KW-0378">Hydrolase</keyword>
<dbReference type="Gene3D" id="3.40.800.10">
    <property type="entry name" value="Ureohydrolase domain"/>
    <property type="match status" value="1"/>
</dbReference>
<sequence>MTEDLLRSREVPDDLPGSPMGNEPMRPDVTVVEVPQWQGSSSATAHRLRAGARLLGDLIPAADRVCVAVASDDGGRALAANARRTRAALERADGRFTITLGGDCGVELEPIAAAARRHGDRLAVVWFDAHGDLNTPESSPSGAFHGMVLRTLLGEGPAELVPDRPLKPRQIVLAGVRDLDPAERDYAVAAGIPTVDDPDALIEAVGDASAVYVHLDLDVLDPEVFRSVGVPTPRGLTPDRLLAMVTALARRFEVAGLGITEYEPARPEDQDLLTGLIRPIVDACRSSVAAVVEPRARAAWPAEFTEEHGGWLLRHTPDVRRRRSNSAVPPPPGGETTIDDVERFYRDRDRPVIVQVPDSHGDLDALLDRRGYRREAPTAVLTAFTGEVVAATASADTPSVELDEDLTRPLRAFAELDDHADTATIGEKVIARITRPAGFASVTRNGRAVGMGLFVADAGWAGTFCMATHPDVRRQGVGTAVLGAGARWAARQGADRLYLQVETDNDAAWRLYRNVGFTPSYAYHYRIAP</sequence>
<evidence type="ECO:0000256" key="4">
    <source>
        <dbReference type="PROSITE-ProRule" id="PRU00742"/>
    </source>
</evidence>
<name>A0ABP8UK48_9ACTN</name>
<dbReference type="PROSITE" id="PS51409">
    <property type="entry name" value="ARGINASE_2"/>
    <property type="match status" value="1"/>
</dbReference>
<dbReference type="EMBL" id="BAABHK010000011">
    <property type="protein sequence ID" value="GAA4632542.1"/>
    <property type="molecule type" value="Genomic_DNA"/>
</dbReference>